<dbReference type="CDD" id="cd08638">
    <property type="entry name" value="DNA_pol_A_theta"/>
    <property type="match status" value="1"/>
</dbReference>
<dbReference type="SUPFAM" id="SSF56672">
    <property type="entry name" value="DNA/RNA polymerases"/>
    <property type="match status" value="1"/>
</dbReference>
<evidence type="ECO:0000259" key="3">
    <source>
        <dbReference type="SMART" id="SM00482"/>
    </source>
</evidence>
<feature type="domain" description="DNA-directed DNA polymerase family A palm" evidence="3">
    <location>
        <begin position="614"/>
        <end position="779"/>
    </location>
</feature>
<evidence type="ECO:0000313" key="4">
    <source>
        <dbReference type="Proteomes" id="UP001652627"/>
    </source>
</evidence>
<gene>
    <name evidence="5" type="primary">POLN</name>
</gene>
<dbReference type="Proteomes" id="UP001652627">
    <property type="component" value="Chromosome 5"/>
</dbReference>
<dbReference type="RefSeq" id="XP_067154404.1">
    <property type="nucleotide sequence ID" value="XM_067298303.1"/>
</dbReference>
<evidence type="ECO:0000313" key="5">
    <source>
        <dbReference type="RefSeq" id="XP_067154404.1"/>
    </source>
</evidence>
<feature type="compositionally biased region" description="Basic and acidic residues" evidence="2">
    <location>
        <begin position="58"/>
        <end position="73"/>
    </location>
</feature>
<keyword evidence="1" id="KW-0235">DNA replication</keyword>
<dbReference type="Gene3D" id="3.30.420.10">
    <property type="entry name" value="Ribonuclease H-like superfamily/Ribonuclease H"/>
    <property type="match status" value="1"/>
</dbReference>
<evidence type="ECO:0000256" key="2">
    <source>
        <dbReference type="SAM" id="MobiDB-lite"/>
    </source>
</evidence>
<evidence type="ECO:0000256" key="1">
    <source>
        <dbReference type="ARBA" id="ARBA00022705"/>
    </source>
</evidence>
<keyword evidence="4" id="KW-1185">Reference proteome</keyword>
<accession>A0ABM4ENX6</accession>
<dbReference type="Pfam" id="PF00476">
    <property type="entry name" value="DNA_pol_A"/>
    <property type="match status" value="1"/>
</dbReference>
<dbReference type="Gene3D" id="1.10.150.20">
    <property type="entry name" value="5' to 3' exonuclease, C-terminal subdomain"/>
    <property type="match status" value="1"/>
</dbReference>
<dbReference type="SMART" id="SM00482">
    <property type="entry name" value="POLAc"/>
    <property type="match status" value="1"/>
</dbReference>
<dbReference type="PRINTS" id="PR00868">
    <property type="entry name" value="DNAPOLI"/>
</dbReference>
<dbReference type="PANTHER" id="PTHR10133">
    <property type="entry name" value="DNA POLYMERASE I"/>
    <property type="match status" value="1"/>
</dbReference>
<name>A0ABM4ENX6_9AVES</name>
<dbReference type="InterPro" id="IPR040940">
    <property type="entry name" value="DNA_pol_P_Exo"/>
</dbReference>
<sequence>MCILCLGLIIKMEYYTSHVGCEISKVPLSDIAQRIMSALQSIPVGEAQTSRKNGQSTEKTKENKLGDNDSHLENEKEIHDSAIVLLNTSASPEKSNTGQTVRTVHVNKVFCSRETKIMSSPLPLSALSAFVSYQDLDLPKWVHRERNFSVEAKKLKDGEKNVATSLKRKQDVCTYCSEKTRKLLVKNCTPSYEGRSNWTSGQAESSENCPCDVRSLGYEEKRDLLATIEQAVALITTMVFQDGSSQLNSEQVLTSSVKGIVVLVKGQTNCLCSPSYSSTACTWDASNQNDKLIYLKTEWPSIWKREERAHRKYAGQILFQMLHCKVPVICFNAKDFLRTLLLVYSNEISWKQVADSVVLDPRIAAWLINPSDTVPSFECLIQKYFEKSFSMGKVNTDTGSLRNALYQNVGLHLEKLYSVMMDLTHDLQVQGLWKLFCTLELPLIKILAVMETHKIHVNKQELKKTSEILGLRLKELEQEAHQVAGERFLVTSSSQLREVLFEKLKLHTLCEKIPRTEIQQVESTSEAVLNKLQDLHPLPKIILEYRQVHKIKSTYVDGLLTCMKKGFISSTWNQTGTATGRLSAKHPNIQGVSKHPVRIIKKQYIKGKEEEIVTISPRTLFVSNKGYTFLAADFSHIELRILADLSSDPELLKLFQEPETTDIFTTLASQWKGIPNEQVKQADREQAKRMVYSVVYGAGYVVSIMGRKRPLANINAQDYKLRTQAERQAVNFVVQGSAADLCKMAMVEIFASVVISPTLTARLIAQIHDELLFEVEDSQIQEFSALVKRTMESLQEATALEVPLKVPLKVILTAGKSWGCMTELQEM</sequence>
<feature type="compositionally biased region" description="Polar residues" evidence="2">
    <location>
        <begin position="47"/>
        <end position="57"/>
    </location>
</feature>
<reference evidence="5" key="1">
    <citation type="submission" date="2025-08" db="UniProtKB">
        <authorList>
            <consortium name="RefSeq"/>
        </authorList>
    </citation>
    <scope>IDENTIFICATION</scope>
    <source>
        <tissue evidence="5">Blood</tissue>
    </source>
</reference>
<dbReference type="Gene3D" id="3.30.70.370">
    <property type="match status" value="1"/>
</dbReference>
<dbReference type="InterPro" id="IPR002298">
    <property type="entry name" value="DNA_polymerase_A"/>
</dbReference>
<dbReference type="InterPro" id="IPR043502">
    <property type="entry name" value="DNA/RNA_pol_sf"/>
</dbReference>
<dbReference type="InterPro" id="IPR001098">
    <property type="entry name" value="DNA-dir_DNA_pol_A_palm_dom"/>
</dbReference>
<dbReference type="Gene3D" id="1.20.1060.10">
    <property type="entry name" value="Taq DNA Polymerase, Chain T, domain 4"/>
    <property type="match status" value="1"/>
</dbReference>
<dbReference type="PANTHER" id="PTHR10133:SF27">
    <property type="entry name" value="DNA POLYMERASE NU"/>
    <property type="match status" value="1"/>
</dbReference>
<organism evidence="4 5">
    <name type="scientific">Apteryx mantelli</name>
    <name type="common">North Island brown kiwi</name>
    <dbReference type="NCBI Taxonomy" id="2696672"/>
    <lineage>
        <taxon>Eukaryota</taxon>
        <taxon>Metazoa</taxon>
        <taxon>Chordata</taxon>
        <taxon>Craniata</taxon>
        <taxon>Vertebrata</taxon>
        <taxon>Euteleostomi</taxon>
        <taxon>Archelosauria</taxon>
        <taxon>Archosauria</taxon>
        <taxon>Dinosauria</taxon>
        <taxon>Saurischia</taxon>
        <taxon>Theropoda</taxon>
        <taxon>Coelurosauria</taxon>
        <taxon>Aves</taxon>
        <taxon>Palaeognathae</taxon>
        <taxon>Apterygiformes</taxon>
        <taxon>Apterygidae</taxon>
        <taxon>Apteryx</taxon>
    </lineage>
</organism>
<feature type="region of interest" description="Disordered" evidence="2">
    <location>
        <begin position="46"/>
        <end position="73"/>
    </location>
</feature>
<proteinExistence type="predicted"/>
<dbReference type="Pfam" id="PF18049">
    <property type="entry name" value="DNA_pol_P_Exo"/>
    <property type="match status" value="1"/>
</dbReference>
<dbReference type="InterPro" id="IPR036397">
    <property type="entry name" value="RNaseH_sf"/>
</dbReference>
<dbReference type="GeneID" id="106498760"/>
<protein>
    <submittedName>
        <fullName evidence="5">DNA polymerase nu</fullName>
    </submittedName>
</protein>